<reference evidence="3 4" key="1">
    <citation type="journal article" date="2021" name="Int. J. Syst. Evol. Microbiol.">
        <title>Reticulibacter mediterranei gen. nov., sp. nov., within the new family Reticulibacteraceae fam. nov., and Ktedonospora formicarum gen. nov., sp. nov., Ktedonobacter robiniae sp. nov., Dictyobacter formicarum sp. nov. and Dictyobacter arantiisoli sp. nov., belonging to the class Ktedonobacteria.</title>
        <authorList>
            <person name="Yabe S."/>
            <person name="Zheng Y."/>
            <person name="Wang C.M."/>
            <person name="Sakai Y."/>
            <person name="Abe K."/>
            <person name="Yokota A."/>
            <person name="Donadio S."/>
            <person name="Cavaletti L."/>
            <person name="Monciardini P."/>
        </authorList>
    </citation>
    <scope>NUCLEOTIDE SEQUENCE [LARGE SCALE GENOMIC DNA]</scope>
    <source>
        <strain evidence="3 4">SOSP1-9</strain>
    </source>
</reference>
<evidence type="ECO:0000259" key="2">
    <source>
        <dbReference type="PROSITE" id="PS50106"/>
    </source>
</evidence>
<dbReference type="SUPFAM" id="SSF50156">
    <property type="entry name" value="PDZ domain-like"/>
    <property type="match status" value="1"/>
</dbReference>
<dbReference type="Gene3D" id="2.30.42.10">
    <property type="match status" value="1"/>
</dbReference>
<sequence length="488" mass="51814">MRAQQGHLPFWRMHFLLGFLLGLCVLSSCAFGGAGMNTSGKAQAPGQKPEGCHSLTGQRPPSLKLTTLTTIEQAYWCLFDHYVAGKTLDDRLLLNGALSGFTQELLRRGMDQPTAMSPALNGDRQADWQAFSAMYQRVSAALPQDTNLQQNLAAAAMQGMVQSLNNDHTHWVRPVQLPDALRKQFPHGAIYGLGIITSASGVDSPLPEAQAPLFLISVDPGSPAALQGLRPGDVITAVNGIAPFADNQLNPGVLSWLSQAPSQGIQVTLTRPSTKKSWTVDLKPTAYVPPMGVTARVLANSIAFVRLSGFVPNTADQVTQAIQGLHLGDNLRGIILDLRSNSGGAPEGVAGLLGAFVHNKIWSYDLNRDGKRIANHTNDTVPLLHQPLVVLTDRRCVSACDAFTGAVRDLGLGKIVGTRTGGKVSGPAGLYVLNDGSSLIIPSLSEVGAQGELIDGIGVAPNYELPLTAKDLSAGRDPELEKAMSLLH</sequence>
<evidence type="ECO:0000313" key="4">
    <source>
        <dbReference type="Proteomes" id="UP000635565"/>
    </source>
</evidence>
<dbReference type="CDD" id="cd07562">
    <property type="entry name" value="Peptidase_S41_TRI"/>
    <property type="match status" value="1"/>
</dbReference>
<accession>A0ABQ3V9R6</accession>
<proteinExistence type="predicted"/>
<feature type="region of interest" description="Disordered" evidence="1">
    <location>
        <begin position="38"/>
        <end position="58"/>
    </location>
</feature>
<dbReference type="InterPro" id="IPR029045">
    <property type="entry name" value="ClpP/crotonase-like_dom_sf"/>
</dbReference>
<dbReference type="PROSITE" id="PS50106">
    <property type="entry name" value="PDZ"/>
    <property type="match status" value="1"/>
</dbReference>
<dbReference type="PANTHER" id="PTHR32060">
    <property type="entry name" value="TAIL-SPECIFIC PROTEASE"/>
    <property type="match status" value="1"/>
</dbReference>
<dbReference type="Pfam" id="PF03572">
    <property type="entry name" value="Peptidase_S41"/>
    <property type="match status" value="1"/>
</dbReference>
<name>A0ABQ3V9R6_9CHLR</name>
<dbReference type="SMART" id="SM00228">
    <property type="entry name" value="PDZ"/>
    <property type="match status" value="1"/>
</dbReference>
<dbReference type="RefSeq" id="WP_201360291.1">
    <property type="nucleotide sequence ID" value="NZ_BNJJ01000002.1"/>
</dbReference>
<dbReference type="InterPro" id="IPR036034">
    <property type="entry name" value="PDZ_sf"/>
</dbReference>
<dbReference type="PANTHER" id="PTHR32060:SF30">
    <property type="entry name" value="CARBOXY-TERMINAL PROCESSING PROTEASE CTPA"/>
    <property type="match status" value="1"/>
</dbReference>
<dbReference type="Proteomes" id="UP000635565">
    <property type="component" value="Unassembled WGS sequence"/>
</dbReference>
<dbReference type="PROSITE" id="PS51257">
    <property type="entry name" value="PROKAR_LIPOPROTEIN"/>
    <property type="match status" value="1"/>
</dbReference>
<organism evidence="3 4">
    <name type="scientific">Dictyobacter formicarum</name>
    <dbReference type="NCBI Taxonomy" id="2778368"/>
    <lineage>
        <taxon>Bacteria</taxon>
        <taxon>Bacillati</taxon>
        <taxon>Chloroflexota</taxon>
        <taxon>Ktedonobacteria</taxon>
        <taxon>Ktedonobacterales</taxon>
        <taxon>Dictyobacteraceae</taxon>
        <taxon>Dictyobacter</taxon>
    </lineage>
</organism>
<gene>
    <name evidence="3" type="ORF">KSZ_06330</name>
</gene>
<dbReference type="InterPro" id="IPR005151">
    <property type="entry name" value="Tail-specific_protease"/>
</dbReference>
<dbReference type="SUPFAM" id="SSF52096">
    <property type="entry name" value="ClpP/crotonase"/>
    <property type="match status" value="1"/>
</dbReference>
<evidence type="ECO:0000313" key="3">
    <source>
        <dbReference type="EMBL" id="GHO82627.1"/>
    </source>
</evidence>
<dbReference type="SMART" id="SM00245">
    <property type="entry name" value="TSPc"/>
    <property type="match status" value="1"/>
</dbReference>
<dbReference type="Pfam" id="PF17820">
    <property type="entry name" value="PDZ_6"/>
    <property type="match status" value="1"/>
</dbReference>
<comment type="caution">
    <text evidence="3">The sequence shown here is derived from an EMBL/GenBank/DDBJ whole genome shotgun (WGS) entry which is preliminary data.</text>
</comment>
<feature type="domain" description="PDZ" evidence="2">
    <location>
        <begin position="174"/>
        <end position="240"/>
    </location>
</feature>
<protein>
    <recommendedName>
        <fullName evidence="2">PDZ domain-containing protein</fullName>
    </recommendedName>
</protein>
<dbReference type="Gene3D" id="3.90.226.10">
    <property type="entry name" value="2-enoyl-CoA Hydratase, Chain A, domain 1"/>
    <property type="match status" value="1"/>
</dbReference>
<keyword evidence="4" id="KW-1185">Reference proteome</keyword>
<dbReference type="InterPro" id="IPR041489">
    <property type="entry name" value="PDZ_6"/>
</dbReference>
<dbReference type="InterPro" id="IPR001478">
    <property type="entry name" value="PDZ"/>
</dbReference>
<dbReference type="EMBL" id="BNJJ01000002">
    <property type="protein sequence ID" value="GHO82627.1"/>
    <property type="molecule type" value="Genomic_DNA"/>
</dbReference>
<evidence type="ECO:0000256" key="1">
    <source>
        <dbReference type="SAM" id="MobiDB-lite"/>
    </source>
</evidence>